<comment type="caution">
    <text evidence="1">The sequence shown here is derived from an EMBL/GenBank/DDBJ whole genome shotgun (WGS) entry which is preliminary data.</text>
</comment>
<keyword evidence="2" id="KW-1185">Reference proteome</keyword>
<dbReference type="RefSeq" id="WP_281285121.1">
    <property type="nucleotide sequence ID" value="NZ_BJUA01000012.1"/>
</dbReference>
<gene>
    <name evidence="1" type="ORF">CPE01_24990</name>
</gene>
<dbReference type="EMBL" id="BJUA01000012">
    <property type="protein sequence ID" value="GEK18766.1"/>
    <property type="molecule type" value="Genomic_DNA"/>
</dbReference>
<proteinExistence type="predicted"/>
<dbReference type="Proteomes" id="UP000321386">
    <property type="component" value="Unassembled WGS sequence"/>
</dbReference>
<sequence>MDASTLPPELGTPEWWSVFLTSSALARVAAARDVEIMRLILKGA</sequence>
<reference evidence="1 2" key="1">
    <citation type="submission" date="2019-07" db="EMBL/GenBank/DDBJ databases">
        <title>Whole genome shotgun sequence of Cellulomonas persica NBRC 101101.</title>
        <authorList>
            <person name="Hosoyama A."/>
            <person name="Uohara A."/>
            <person name="Ohji S."/>
            <person name="Ichikawa N."/>
        </authorList>
    </citation>
    <scope>NUCLEOTIDE SEQUENCE [LARGE SCALE GENOMIC DNA]</scope>
    <source>
        <strain evidence="1 2">NBRC 101101</strain>
    </source>
</reference>
<organism evidence="1 2">
    <name type="scientific">Cellulomonas persica</name>
    <dbReference type="NCBI Taxonomy" id="76861"/>
    <lineage>
        <taxon>Bacteria</taxon>
        <taxon>Bacillati</taxon>
        <taxon>Actinomycetota</taxon>
        <taxon>Actinomycetes</taxon>
        <taxon>Micrococcales</taxon>
        <taxon>Cellulomonadaceae</taxon>
        <taxon>Cellulomonas</taxon>
    </lineage>
</organism>
<protein>
    <submittedName>
        <fullName evidence="1">Uncharacterized protein</fullName>
    </submittedName>
</protein>
<evidence type="ECO:0000313" key="2">
    <source>
        <dbReference type="Proteomes" id="UP000321386"/>
    </source>
</evidence>
<evidence type="ECO:0000313" key="1">
    <source>
        <dbReference type="EMBL" id="GEK18766.1"/>
    </source>
</evidence>
<dbReference type="AlphaFoldDB" id="A0A510UW87"/>
<accession>A0A510UW87</accession>
<name>A0A510UW87_9CELL</name>